<accession>A0A453EWD1</accession>
<keyword evidence="2" id="KW-1185">Reference proteome</keyword>
<dbReference type="Gramene" id="AET3Gv20491800.1">
    <property type="protein sequence ID" value="AET3Gv20491800.1"/>
    <property type="gene ID" value="AET3Gv20491800"/>
</dbReference>
<reference evidence="1" key="3">
    <citation type="journal article" date="2017" name="Nature">
        <title>Genome sequence of the progenitor of the wheat D genome Aegilops tauschii.</title>
        <authorList>
            <person name="Luo M.C."/>
            <person name="Gu Y.Q."/>
            <person name="Puiu D."/>
            <person name="Wang H."/>
            <person name="Twardziok S.O."/>
            <person name="Deal K.R."/>
            <person name="Huo N."/>
            <person name="Zhu T."/>
            <person name="Wang L."/>
            <person name="Wang Y."/>
            <person name="McGuire P.E."/>
            <person name="Liu S."/>
            <person name="Long H."/>
            <person name="Ramasamy R.K."/>
            <person name="Rodriguez J.C."/>
            <person name="Van S.L."/>
            <person name="Yuan L."/>
            <person name="Wang Z."/>
            <person name="Xia Z."/>
            <person name="Xiao L."/>
            <person name="Anderson O.D."/>
            <person name="Ouyang S."/>
            <person name="Liang Y."/>
            <person name="Zimin A.V."/>
            <person name="Pertea G."/>
            <person name="Qi P."/>
            <person name="Bennetzen J.L."/>
            <person name="Dai X."/>
            <person name="Dawson M.W."/>
            <person name="Muller H.G."/>
            <person name="Kugler K."/>
            <person name="Rivarola-Duarte L."/>
            <person name="Spannagl M."/>
            <person name="Mayer K.F.X."/>
            <person name="Lu F.H."/>
            <person name="Bevan M.W."/>
            <person name="Leroy P."/>
            <person name="Li P."/>
            <person name="You F.M."/>
            <person name="Sun Q."/>
            <person name="Liu Z."/>
            <person name="Lyons E."/>
            <person name="Wicker T."/>
            <person name="Salzberg S.L."/>
            <person name="Devos K.M."/>
            <person name="Dvorak J."/>
        </authorList>
    </citation>
    <scope>NUCLEOTIDE SEQUENCE [LARGE SCALE GENOMIC DNA]</scope>
    <source>
        <strain evidence="1">cv. AL8/78</strain>
    </source>
</reference>
<sequence>AGQPLPARQFKKLTPTEMADRRTKGLCFNCDEKYARGHRCARLFWIEVPDGEDTDD</sequence>
<reference evidence="1" key="4">
    <citation type="submission" date="2019-03" db="UniProtKB">
        <authorList>
            <consortium name="EnsemblPlants"/>
        </authorList>
    </citation>
    <scope>IDENTIFICATION</scope>
</reference>
<organism evidence="1 2">
    <name type="scientific">Aegilops tauschii subsp. strangulata</name>
    <name type="common">Goatgrass</name>
    <dbReference type="NCBI Taxonomy" id="200361"/>
    <lineage>
        <taxon>Eukaryota</taxon>
        <taxon>Viridiplantae</taxon>
        <taxon>Streptophyta</taxon>
        <taxon>Embryophyta</taxon>
        <taxon>Tracheophyta</taxon>
        <taxon>Spermatophyta</taxon>
        <taxon>Magnoliopsida</taxon>
        <taxon>Liliopsida</taxon>
        <taxon>Poales</taxon>
        <taxon>Poaceae</taxon>
        <taxon>BOP clade</taxon>
        <taxon>Pooideae</taxon>
        <taxon>Triticodae</taxon>
        <taxon>Triticeae</taxon>
        <taxon>Triticinae</taxon>
        <taxon>Aegilops</taxon>
    </lineage>
</organism>
<dbReference type="EnsemblPlants" id="AET3Gv20491800.1">
    <property type="protein sequence ID" value="AET3Gv20491800.1"/>
    <property type="gene ID" value="AET3Gv20491800"/>
</dbReference>
<name>A0A453EWD1_AEGTS</name>
<reference evidence="2" key="2">
    <citation type="journal article" date="2017" name="Nat. Plants">
        <title>The Aegilops tauschii genome reveals multiple impacts of transposons.</title>
        <authorList>
            <person name="Zhao G."/>
            <person name="Zou C."/>
            <person name="Li K."/>
            <person name="Wang K."/>
            <person name="Li T."/>
            <person name="Gao L."/>
            <person name="Zhang X."/>
            <person name="Wang H."/>
            <person name="Yang Z."/>
            <person name="Liu X."/>
            <person name="Jiang W."/>
            <person name="Mao L."/>
            <person name="Kong X."/>
            <person name="Jiao Y."/>
            <person name="Jia J."/>
        </authorList>
    </citation>
    <scope>NUCLEOTIDE SEQUENCE [LARGE SCALE GENOMIC DNA]</scope>
    <source>
        <strain evidence="2">cv. AL8/78</strain>
    </source>
</reference>
<proteinExistence type="predicted"/>
<reference evidence="2" key="1">
    <citation type="journal article" date="2014" name="Science">
        <title>Ancient hybridizations among the ancestral genomes of bread wheat.</title>
        <authorList>
            <consortium name="International Wheat Genome Sequencing Consortium,"/>
            <person name="Marcussen T."/>
            <person name="Sandve S.R."/>
            <person name="Heier L."/>
            <person name="Spannagl M."/>
            <person name="Pfeifer M."/>
            <person name="Jakobsen K.S."/>
            <person name="Wulff B.B."/>
            <person name="Steuernagel B."/>
            <person name="Mayer K.F."/>
            <person name="Olsen O.A."/>
        </authorList>
    </citation>
    <scope>NUCLEOTIDE SEQUENCE [LARGE SCALE GENOMIC DNA]</scope>
    <source>
        <strain evidence="2">cv. AL8/78</strain>
    </source>
</reference>
<evidence type="ECO:0000313" key="1">
    <source>
        <dbReference type="EnsemblPlants" id="AET3Gv20491800.1"/>
    </source>
</evidence>
<dbReference type="Proteomes" id="UP000015105">
    <property type="component" value="Chromosome 3D"/>
</dbReference>
<dbReference type="AlphaFoldDB" id="A0A453EWD1"/>
<protein>
    <submittedName>
        <fullName evidence="1">Uncharacterized protein</fullName>
    </submittedName>
</protein>
<reference evidence="1" key="5">
    <citation type="journal article" date="2021" name="G3 (Bethesda)">
        <title>Aegilops tauschii genome assembly Aet v5.0 features greater sequence contiguity and improved annotation.</title>
        <authorList>
            <person name="Wang L."/>
            <person name="Zhu T."/>
            <person name="Rodriguez J.C."/>
            <person name="Deal K.R."/>
            <person name="Dubcovsky J."/>
            <person name="McGuire P.E."/>
            <person name="Lux T."/>
            <person name="Spannagl M."/>
            <person name="Mayer K.F.X."/>
            <person name="Baldrich P."/>
            <person name="Meyers B.C."/>
            <person name="Huo N."/>
            <person name="Gu Y.Q."/>
            <person name="Zhou H."/>
            <person name="Devos K.M."/>
            <person name="Bennetzen J.L."/>
            <person name="Unver T."/>
            <person name="Budak H."/>
            <person name="Gulick P.J."/>
            <person name="Galiba G."/>
            <person name="Kalapos B."/>
            <person name="Nelson D.R."/>
            <person name="Li P."/>
            <person name="You F.M."/>
            <person name="Luo M.C."/>
            <person name="Dvorak J."/>
        </authorList>
    </citation>
    <scope>NUCLEOTIDE SEQUENCE [LARGE SCALE GENOMIC DNA]</scope>
    <source>
        <strain evidence="1">cv. AL8/78</strain>
    </source>
</reference>
<evidence type="ECO:0000313" key="2">
    <source>
        <dbReference type="Proteomes" id="UP000015105"/>
    </source>
</evidence>